<sequence>MPQNEAPKKKSGLGVQLSGLIGILIAVAVLVGIFSLLRARLVNEPVDAPQLQLASDSPCMSAGIKTLAASGKPITYGQLDALKKQCGEEE</sequence>
<evidence type="ECO:0000313" key="2">
    <source>
        <dbReference type="EMBL" id="OIQ76541.1"/>
    </source>
</evidence>
<protein>
    <submittedName>
        <fullName evidence="2">Uncharacterized protein</fullName>
    </submittedName>
</protein>
<dbReference type="EMBL" id="MLJW01001840">
    <property type="protein sequence ID" value="OIQ76541.1"/>
    <property type="molecule type" value="Genomic_DNA"/>
</dbReference>
<gene>
    <name evidence="2" type="ORF">GALL_417760</name>
</gene>
<accession>A0A1J5QKJ9</accession>
<proteinExistence type="predicted"/>
<name>A0A1J5QKJ9_9ZZZZ</name>
<feature type="transmembrane region" description="Helical" evidence="1">
    <location>
        <begin position="17"/>
        <end position="37"/>
    </location>
</feature>
<organism evidence="2">
    <name type="scientific">mine drainage metagenome</name>
    <dbReference type="NCBI Taxonomy" id="410659"/>
    <lineage>
        <taxon>unclassified sequences</taxon>
        <taxon>metagenomes</taxon>
        <taxon>ecological metagenomes</taxon>
    </lineage>
</organism>
<keyword evidence="1" id="KW-1133">Transmembrane helix</keyword>
<keyword evidence="1" id="KW-0812">Transmembrane</keyword>
<comment type="caution">
    <text evidence="2">The sequence shown here is derived from an EMBL/GenBank/DDBJ whole genome shotgun (WGS) entry which is preliminary data.</text>
</comment>
<keyword evidence="1" id="KW-0472">Membrane</keyword>
<dbReference type="AlphaFoldDB" id="A0A1J5QKJ9"/>
<evidence type="ECO:0000256" key="1">
    <source>
        <dbReference type="SAM" id="Phobius"/>
    </source>
</evidence>
<reference evidence="2" key="1">
    <citation type="submission" date="2016-10" db="EMBL/GenBank/DDBJ databases">
        <title>Sequence of Gallionella enrichment culture.</title>
        <authorList>
            <person name="Poehlein A."/>
            <person name="Muehling M."/>
            <person name="Daniel R."/>
        </authorList>
    </citation>
    <scope>NUCLEOTIDE SEQUENCE</scope>
</reference>